<dbReference type="InterPro" id="IPR052367">
    <property type="entry name" value="Thiosulfate_ST/Rhodanese-like"/>
</dbReference>
<keyword evidence="4" id="KW-1185">Reference proteome</keyword>
<dbReference type="SMART" id="SM00450">
    <property type="entry name" value="RHOD"/>
    <property type="match status" value="1"/>
</dbReference>
<dbReference type="EMBL" id="CP071503">
    <property type="protein sequence ID" value="QSX32333.1"/>
    <property type="molecule type" value="Genomic_DNA"/>
</dbReference>
<dbReference type="Proteomes" id="UP000662770">
    <property type="component" value="Chromosome"/>
</dbReference>
<organism evidence="3 4">
    <name type="scientific">Shewanella avicenniae</name>
    <dbReference type="NCBI Taxonomy" id="2814294"/>
    <lineage>
        <taxon>Bacteria</taxon>
        <taxon>Pseudomonadati</taxon>
        <taxon>Pseudomonadota</taxon>
        <taxon>Gammaproteobacteria</taxon>
        <taxon>Alteromonadales</taxon>
        <taxon>Shewanellaceae</taxon>
        <taxon>Shewanella</taxon>
    </lineage>
</organism>
<dbReference type="Pfam" id="PF00581">
    <property type="entry name" value="Rhodanese"/>
    <property type="match status" value="1"/>
</dbReference>
<dbReference type="PANTHER" id="PTHR45431:SF3">
    <property type="entry name" value="RHODANESE-LIKE DOMAIN-CONTAINING PROTEIN 15, CHLOROPLASTIC"/>
    <property type="match status" value="1"/>
</dbReference>
<reference evidence="3 4" key="1">
    <citation type="submission" date="2021-03" db="EMBL/GenBank/DDBJ databases">
        <title>Novel species identification of genus Shewanella.</title>
        <authorList>
            <person name="Liu G."/>
            <person name="Zhang Q."/>
        </authorList>
    </citation>
    <scope>NUCLEOTIDE SEQUENCE [LARGE SCALE GENOMIC DNA]</scope>
    <source>
        <strain evidence="3 4">FJAT-51800</strain>
    </source>
</reference>
<evidence type="ECO:0000256" key="1">
    <source>
        <dbReference type="SAM" id="SignalP"/>
    </source>
</evidence>
<feature type="domain" description="Rhodanese" evidence="2">
    <location>
        <begin position="40"/>
        <end position="122"/>
    </location>
</feature>
<dbReference type="Gene3D" id="3.40.250.10">
    <property type="entry name" value="Rhodanese-like domain"/>
    <property type="match status" value="1"/>
</dbReference>
<name>A0ABX7QNN9_9GAMM</name>
<dbReference type="PANTHER" id="PTHR45431">
    <property type="entry name" value="RHODANESE-LIKE DOMAIN-CONTAINING PROTEIN 15, CHLOROPLASTIC"/>
    <property type="match status" value="1"/>
</dbReference>
<protein>
    <submittedName>
        <fullName evidence="3">Rhodanese-like domain-containing protein</fullName>
    </submittedName>
</protein>
<dbReference type="RefSeq" id="WP_207353578.1">
    <property type="nucleotide sequence ID" value="NZ_CP071503.1"/>
</dbReference>
<evidence type="ECO:0000313" key="3">
    <source>
        <dbReference type="EMBL" id="QSX32333.1"/>
    </source>
</evidence>
<dbReference type="SUPFAM" id="SSF52821">
    <property type="entry name" value="Rhodanese/Cell cycle control phosphatase"/>
    <property type="match status" value="1"/>
</dbReference>
<dbReference type="PROSITE" id="PS50206">
    <property type="entry name" value="RHODANESE_3"/>
    <property type="match status" value="1"/>
</dbReference>
<evidence type="ECO:0000259" key="2">
    <source>
        <dbReference type="PROSITE" id="PS50206"/>
    </source>
</evidence>
<proteinExistence type="predicted"/>
<dbReference type="InterPro" id="IPR036873">
    <property type="entry name" value="Rhodanese-like_dom_sf"/>
</dbReference>
<gene>
    <name evidence="3" type="ORF">JYB87_11180</name>
</gene>
<dbReference type="CDD" id="cd00158">
    <property type="entry name" value="RHOD"/>
    <property type="match status" value="1"/>
</dbReference>
<accession>A0ABX7QNN9</accession>
<keyword evidence="1" id="KW-0732">Signal</keyword>
<dbReference type="InterPro" id="IPR001763">
    <property type="entry name" value="Rhodanese-like_dom"/>
</dbReference>
<evidence type="ECO:0000313" key="4">
    <source>
        <dbReference type="Proteomes" id="UP000662770"/>
    </source>
</evidence>
<feature type="chain" id="PRO_5045502016" evidence="1">
    <location>
        <begin position="28"/>
        <end position="127"/>
    </location>
</feature>
<feature type="signal peptide" evidence="1">
    <location>
        <begin position="1"/>
        <end position="27"/>
    </location>
</feature>
<sequence>MSWSKTRTTLSAVSLVALLSWQLPAHATSDITPPTAVKLVAQGALLIDVRSAGEFSEGHLDGAKNIEYQQIVDQLAVLEVDKTTPIVLYCRSGRRASVAQQALQQAGYQAVSNAGGFSELQQPFANH</sequence>